<sequence length="148" mass="15214">MVLPTGCFVWFSGDNCQPWPINNNVGFPAMKKPIFAFSAVLALAACQTDTGNGNMGQLPSGGNMGQQAASAIPDVGFDSSVSNAAIQSCQSALSGMTQAGVEVVGTESSQAAVTVYMTVGAQRAPWRCNVSNSGRDPDLMFLGSEGNA</sequence>
<dbReference type="RefSeq" id="WP_368802117.1">
    <property type="nucleotide sequence ID" value="NZ_JAZHFV010000002.1"/>
</dbReference>
<proteinExistence type="predicted"/>
<accession>A0ABV3WQB9</accession>
<protein>
    <recommendedName>
        <fullName evidence="1">Type IV secretion system putative lipoprotein virB7</fullName>
    </recommendedName>
</protein>
<dbReference type="Pfam" id="PF08139">
    <property type="entry name" value="LPAM_1"/>
    <property type="match status" value="1"/>
</dbReference>
<evidence type="ECO:0000256" key="1">
    <source>
        <dbReference type="ARBA" id="ARBA00017922"/>
    </source>
</evidence>
<comment type="caution">
    <text evidence="3">The sequence shown here is derived from an EMBL/GenBank/DDBJ whole genome shotgun (WGS) entry which is preliminary data.</text>
</comment>
<gene>
    <name evidence="3" type="ORF">V1479_06000</name>
</gene>
<keyword evidence="4" id="KW-1185">Reference proteome</keyword>
<dbReference type="Proteomes" id="UP001559025">
    <property type="component" value="Unassembled WGS sequence"/>
</dbReference>
<keyword evidence="2" id="KW-0732">Signal</keyword>
<evidence type="ECO:0000313" key="4">
    <source>
        <dbReference type="Proteomes" id="UP001559025"/>
    </source>
</evidence>
<organism evidence="3 4">
    <name type="scientific">Neoaquamicrobium sediminum</name>
    <dbReference type="NCBI Taxonomy" id="1849104"/>
    <lineage>
        <taxon>Bacteria</taxon>
        <taxon>Pseudomonadati</taxon>
        <taxon>Pseudomonadota</taxon>
        <taxon>Alphaproteobacteria</taxon>
        <taxon>Hyphomicrobiales</taxon>
        <taxon>Phyllobacteriaceae</taxon>
        <taxon>Neoaquamicrobium</taxon>
    </lineage>
</organism>
<evidence type="ECO:0000256" key="2">
    <source>
        <dbReference type="ARBA" id="ARBA00022729"/>
    </source>
</evidence>
<dbReference type="EMBL" id="JAZHFV010000002">
    <property type="protein sequence ID" value="MEX4006850.1"/>
    <property type="molecule type" value="Genomic_DNA"/>
</dbReference>
<name>A0ABV3WQB9_9HYPH</name>
<reference evidence="3 4" key="1">
    <citation type="submission" date="2024-01" db="EMBL/GenBank/DDBJ databases">
        <title>New evidence supports the origin of RcGTA from prophage.</title>
        <authorList>
            <person name="Xu Y."/>
            <person name="Liu B."/>
            <person name="Chen F."/>
        </authorList>
    </citation>
    <scope>NUCLEOTIDE SEQUENCE [LARGE SCALE GENOMIC DNA]</scope>
    <source>
        <strain evidence="3 4">CBW1107-2</strain>
    </source>
</reference>
<evidence type="ECO:0000313" key="3">
    <source>
        <dbReference type="EMBL" id="MEX4006850.1"/>
    </source>
</evidence>
<keyword evidence="3" id="KW-0449">Lipoprotein</keyword>
<dbReference type="InterPro" id="IPR012640">
    <property type="entry name" value="Membr_lipoprot_lipid_attach_CS"/>
</dbReference>